<dbReference type="OrthoDB" id="9803892at2"/>
<dbReference type="EMBL" id="SIXF01000005">
    <property type="protein sequence ID" value="TBO43305.1"/>
    <property type="molecule type" value="Genomic_DNA"/>
</dbReference>
<feature type="domain" description="RmlD-like substrate binding" evidence="7">
    <location>
        <begin position="3"/>
        <end position="223"/>
    </location>
</feature>
<dbReference type="GO" id="GO:0008831">
    <property type="term" value="F:dTDP-4-dehydrorhamnose reductase activity"/>
    <property type="evidence" value="ECO:0007669"/>
    <property type="project" value="UniProtKB-EC"/>
</dbReference>
<comment type="catalytic activity">
    <reaction evidence="5">
        <text>dTDP-beta-L-rhamnose + NADP(+) = dTDP-4-dehydro-beta-L-rhamnose + NADPH + H(+)</text>
        <dbReference type="Rhea" id="RHEA:21796"/>
        <dbReference type="ChEBI" id="CHEBI:15378"/>
        <dbReference type="ChEBI" id="CHEBI:57510"/>
        <dbReference type="ChEBI" id="CHEBI:57783"/>
        <dbReference type="ChEBI" id="CHEBI:58349"/>
        <dbReference type="ChEBI" id="CHEBI:62830"/>
        <dbReference type="EC" id="1.1.1.133"/>
    </reaction>
</comment>
<evidence type="ECO:0000256" key="4">
    <source>
        <dbReference type="ARBA" id="ARBA00017099"/>
    </source>
</evidence>
<proteinExistence type="inferred from homology"/>
<dbReference type="InterPro" id="IPR036291">
    <property type="entry name" value="NAD(P)-bd_dom_sf"/>
</dbReference>
<reference evidence="8 9" key="1">
    <citation type="submission" date="2019-02" db="EMBL/GenBank/DDBJ databases">
        <title>Pedobacter kyonggii whole genome sequence analysis.</title>
        <authorList>
            <person name="Dahal R.H."/>
        </authorList>
    </citation>
    <scope>NUCLEOTIDE SEQUENCE [LARGE SCALE GENOMIC DNA]</scope>
    <source>
        <strain evidence="8 9">K-4-11-1</strain>
    </source>
</reference>
<dbReference type="RefSeq" id="WP_131029549.1">
    <property type="nucleotide sequence ID" value="NZ_SIXF01000005.1"/>
</dbReference>
<evidence type="ECO:0000256" key="1">
    <source>
        <dbReference type="ARBA" id="ARBA00004781"/>
    </source>
</evidence>
<evidence type="ECO:0000256" key="5">
    <source>
        <dbReference type="ARBA" id="ARBA00048200"/>
    </source>
</evidence>
<evidence type="ECO:0000313" key="9">
    <source>
        <dbReference type="Proteomes" id="UP000291819"/>
    </source>
</evidence>
<comment type="caution">
    <text evidence="8">The sequence shown here is derived from an EMBL/GenBank/DDBJ whole genome shotgun (WGS) entry which is preliminary data.</text>
</comment>
<dbReference type="PANTHER" id="PTHR10491">
    <property type="entry name" value="DTDP-4-DEHYDRORHAMNOSE REDUCTASE"/>
    <property type="match status" value="1"/>
</dbReference>
<gene>
    <name evidence="8" type="ORF">EYS08_08155</name>
</gene>
<protein>
    <recommendedName>
        <fullName evidence="4 6">dTDP-4-dehydrorhamnose reductase</fullName>
        <ecNumber evidence="3 6">1.1.1.133</ecNumber>
    </recommendedName>
</protein>
<keyword evidence="6" id="KW-0560">Oxidoreductase</keyword>
<dbReference type="SUPFAM" id="SSF51735">
    <property type="entry name" value="NAD(P)-binding Rossmann-fold domains"/>
    <property type="match status" value="1"/>
</dbReference>
<evidence type="ECO:0000313" key="8">
    <source>
        <dbReference type="EMBL" id="TBO43305.1"/>
    </source>
</evidence>
<evidence type="ECO:0000256" key="3">
    <source>
        <dbReference type="ARBA" id="ARBA00012929"/>
    </source>
</evidence>
<dbReference type="CDD" id="cd05254">
    <property type="entry name" value="dTDP_HR_like_SDR_e"/>
    <property type="match status" value="1"/>
</dbReference>
<evidence type="ECO:0000259" key="7">
    <source>
        <dbReference type="Pfam" id="PF04321"/>
    </source>
</evidence>
<organism evidence="8 9">
    <name type="scientific">Pedobacter kyonggii</name>
    <dbReference type="NCBI Taxonomy" id="1926871"/>
    <lineage>
        <taxon>Bacteria</taxon>
        <taxon>Pseudomonadati</taxon>
        <taxon>Bacteroidota</taxon>
        <taxon>Sphingobacteriia</taxon>
        <taxon>Sphingobacteriales</taxon>
        <taxon>Sphingobacteriaceae</taxon>
        <taxon>Pedobacter</taxon>
    </lineage>
</organism>
<evidence type="ECO:0000256" key="2">
    <source>
        <dbReference type="ARBA" id="ARBA00010944"/>
    </source>
</evidence>
<evidence type="ECO:0000256" key="6">
    <source>
        <dbReference type="RuleBase" id="RU364082"/>
    </source>
</evidence>
<dbReference type="InterPro" id="IPR005913">
    <property type="entry name" value="dTDP_dehydrorham_reduct"/>
</dbReference>
<comment type="function">
    <text evidence="6">Catalyzes the reduction of dTDP-6-deoxy-L-lyxo-4-hexulose to yield dTDP-L-rhamnose.</text>
</comment>
<dbReference type="GO" id="GO:0019305">
    <property type="term" value="P:dTDP-rhamnose biosynthetic process"/>
    <property type="evidence" value="ECO:0007669"/>
    <property type="project" value="UniProtKB-UniPathway"/>
</dbReference>
<dbReference type="Proteomes" id="UP000291819">
    <property type="component" value="Unassembled WGS sequence"/>
</dbReference>
<accession>A0A4Q9HER5</accession>
<dbReference type="PANTHER" id="PTHR10491:SF4">
    <property type="entry name" value="METHIONINE ADENOSYLTRANSFERASE 2 SUBUNIT BETA"/>
    <property type="match status" value="1"/>
</dbReference>
<comment type="similarity">
    <text evidence="2 6">Belongs to the dTDP-4-dehydrorhamnose reductase family.</text>
</comment>
<dbReference type="UniPathway" id="UPA00124"/>
<dbReference type="Pfam" id="PF04321">
    <property type="entry name" value="RmlD_sub_bind"/>
    <property type="match status" value="1"/>
</dbReference>
<dbReference type="InterPro" id="IPR029903">
    <property type="entry name" value="RmlD-like-bd"/>
</dbReference>
<dbReference type="GO" id="GO:0005829">
    <property type="term" value="C:cytosol"/>
    <property type="evidence" value="ECO:0007669"/>
    <property type="project" value="TreeGrafter"/>
</dbReference>
<keyword evidence="9" id="KW-1185">Reference proteome</keyword>
<name>A0A4Q9HER5_9SPHI</name>
<sequence>MKRILVFGAAGMAGHVIYTVLKEKSGVEVFGTIHRKGFDELKRVLDIYDSAKVEEVISDLKPDVVINCIGVLIREAKSNPANAIYANSYYPHFLARICKQHNCKLIHISTDCVFSGKNGDYTETSVKDAIDVYGISKGLGEVVDETNLTIRTSIIGPELSDSGEGLFDWFMKQNGVVHGYKSAIWSGITTLELAKFILWVLERELTGLIHLTNNMPINKFDLLSLFNNVYNKNIQVSDQKDYQVDKSFRNTNMAIDYVVPSYEEMLFAQKEFMNEHQSYYTQYTYS</sequence>
<dbReference type="AlphaFoldDB" id="A0A4Q9HER5"/>
<comment type="pathway">
    <text evidence="1 6">Carbohydrate biosynthesis; dTDP-L-rhamnose biosynthesis.</text>
</comment>
<keyword evidence="6" id="KW-0521">NADP</keyword>
<dbReference type="Gene3D" id="3.40.50.720">
    <property type="entry name" value="NAD(P)-binding Rossmann-like Domain"/>
    <property type="match status" value="1"/>
</dbReference>
<dbReference type="EC" id="1.1.1.133" evidence="3 6"/>